<evidence type="ECO:0000313" key="2">
    <source>
        <dbReference type="Proteomes" id="UP000026915"/>
    </source>
</evidence>
<organism evidence="1 2">
    <name type="scientific">Theobroma cacao</name>
    <name type="common">Cacao</name>
    <name type="synonym">Cocoa</name>
    <dbReference type="NCBI Taxonomy" id="3641"/>
    <lineage>
        <taxon>Eukaryota</taxon>
        <taxon>Viridiplantae</taxon>
        <taxon>Streptophyta</taxon>
        <taxon>Embryophyta</taxon>
        <taxon>Tracheophyta</taxon>
        <taxon>Spermatophyta</taxon>
        <taxon>Magnoliopsida</taxon>
        <taxon>eudicotyledons</taxon>
        <taxon>Gunneridae</taxon>
        <taxon>Pentapetalae</taxon>
        <taxon>rosids</taxon>
        <taxon>malvids</taxon>
        <taxon>Malvales</taxon>
        <taxon>Malvaceae</taxon>
        <taxon>Byttnerioideae</taxon>
        <taxon>Theobroma</taxon>
    </lineage>
</organism>
<keyword evidence="2" id="KW-1185">Reference proteome</keyword>
<sequence>MLEKLRKIASAIKRLSDDKIDDSLLYAQVMSMDGYDEQFLISAFDYLMEHEKQAKAFMVRSDNLKRAWLDKIMFRGTNN</sequence>
<dbReference type="InParanoid" id="A0A061E445"/>
<proteinExistence type="predicted"/>
<protein>
    <submittedName>
        <fullName evidence="1">Uncharacterized protein</fullName>
    </submittedName>
</protein>
<evidence type="ECO:0000313" key="1">
    <source>
        <dbReference type="EMBL" id="EOX99784.1"/>
    </source>
</evidence>
<reference evidence="1 2" key="1">
    <citation type="journal article" date="2013" name="Genome Biol.">
        <title>The genome sequence of the most widely cultivated cacao type and its use to identify candidate genes regulating pod color.</title>
        <authorList>
            <person name="Motamayor J.C."/>
            <person name="Mockaitis K."/>
            <person name="Schmutz J."/>
            <person name="Haiminen N."/>
            <person name="Iii D.L."/>
            <person name="Cornejo O."/>
            <person name="Findley S.D."/>
            <person name="Zheng P."/>
            <person name="Utro F."/>
            <person name="Royaert S."/>
            <person name="Saski C."/>
            <person name="Jenkins J."/>
            <person name="Podicheti R."/>
            <person name="Zhao M."/>
            <person name="Scheffler B.E."/>
            <person name="Stack J.C."/>
            <person name="Feltus F.A."/>
            <person name="Mustiga G.M."/>
            <person name="Amores F."/>
            <person name="Phillips W."/>
            <person name="Marelli J.P."/>
            <person name="May G.D."/>
            <person name="Shapiro H."/>
            <person name="Ma J."/>
            <person name="Bustamante C.D."/>
            <person name="Schnell R.J."/>
            <person name="Main D."/>
            <person name="Gilbert D."/>
            <person name="Parida L."/>
            <person name="Kuhn D.N."/>
        </authorList>
    </citation>
    <scope>NUCLEOTIDE SEQUENCE [LARGE SCALE GENOMIC DNA]</scope>
    <source>
        <strain evidence="2">cv. Matina 1-6</strain>
    </source>
</reference>
<accession>A0A061E445</accession>
<dbReference type="OMA" id="CDEIMKM"/>
<name>A0A061E445_THECC</name>
<dbReference type="EMBL" id="CM001880">
    <property type="protein sequence ID" value="EOX99784.1"/>
    <property type="molecule type" value="Genomic_DNA"/>
</dbReference>
<dbReference type="HOGENOM" id="CLU_2610833_0_0_1"/>
<dbReference type="Proteomes" id="UP000026915">
    <property type="component" value="Chromosome 2"/>
</dbReference>
<dbReference type="Gramene" id="EOX99784">
    <property type="protein sequence ID" value="EOX99784"/>
    <property type="gene ID" value="TCM_008714"/>
</dbReference>
<dbReference type="AlphaFoldDB" id="A0A061E445"/>
<gene>
    <name evidence="1" type="ORF">TCM_008714</name>
</gene>